<organism evidence="1">
    <name type="scientific">freshwater metagenome</name>
    <dbReference type="NCBI Taxonomy" id="449393"/>
    <lineage>
        <taxon>unclassified sequences</taxon>
        <taxon>metagenomes</taxon>
        <taxon>ecological metagenomes</taxon>
    </lineage>
</organism>
<name>A0A6J7LII2_9ZZZZ</name>
<proteinExistence type="predicted"/>
<sequence>MTSLDDVATGTAVIALVLDAQYQAARSLVAQHPDPAELAYRTAWAAMLLLHDLDVERGGSGRGANLAVVARAACLDFAPDLSNSA</sequence>
<reference evidence="1" key="1">
    <citation type="submission" date="2020-05" db="EMBL/GenBank/DDBJ databases">
        <authorList>
            <person name="Chiriac C."/>
            <person name="Salcher M."/>
            <person name="Ghai R."/>
            <person name="Kavagutti S V."/>
        </authorList>
    </citation>
    <scope>NUCLEOTIDE SEQUENCE</scope>
</reference>
<accession>A0A6J7LII2</accession>
<protein>
    <submittedName>
        <fullName evidence="1">Unannotated protein</fullName>
    </submittedName>
</protein>
<gene>
    <name evidence="1" type="ORF">UFOPK3772_03090</name>
</gene>
<dbReference type="EMBL" id="CAFBNE010000155">
    <property type="protein sequence ID" value="CAB4968340.1"/>
    <property type="molecule type" value="Genomic_DNA"/>
</dbReference>
<dbReference type="AlphaFoldDB" id="A0A6J7LII2"/>
<evidence type="ECO:0000313" key="1">
    <source>
        <dbReference type="EMBL" id="CAB4968340.1"/>
    </source>
</evidence>